<dbReference type="EMBL" id="REGN01005832">
    <property type="protein sequence ID" value="RNA11853.1"/>
    <property type="molecule type" value="Genomic_DNA"/>
</dbReference>
<dbReference type="InterPro" id="IPR019539">
    <property type="entry name" value="GalKase_N"/>
</dbReference>
<name>A0A3M7QKN4_BRAPC</name>
<gene>
    <name evidence="9" type="ORF">BpHYR1_045034</name>
</gene>
<dbReference type="PIRSF" id="PIRSF000530">
    <property type="entry name" value="Galactokinase"/>
    <property type="match status" value="1"/>
</dbReference>
<dbReference type="Pfam" id="PF08544">
    <property type="entry name" value="GHMP_kinases_C"/>
    <property type="match status" value="1"/>
</dbReference>
<feature type="domain" description="GHMP kinase C-terminal" evidence="7">
    <location>
        <begin position="359"/>
        <end position="431"/>
    </location>
</feature>
<dbReference type="SUPFAM" id="SSF55060">
    <property type="entry name" value="GHMP Kinase, C-terminal domain"/>
    <property type="match status" value="1"/>
</dbReference>
<dbReference type="Proteomes" id="UP000276133">
    <property type="component" value="Unassembled WGS sequence"/>
</dbReference>
<evidence type="ECO:0000256" key="5">
    <source>
        <dbReference type="ARBA" id="ARBA00022840"/>
    </source>
</evidence>
<dbReference type="InterPro" id="IPR020568">
    <property type="entry name" value="Ribosomal_Su5_D2-typ_SF"/>
</dbReference>
<dbReference type="OrthoDB" id="187738at2759"/>
<dbReference type="PANTHER" id="PTHR10457">
    <property type="entry name" value="MEVALONATE KINASE/GALACTOKINASE"/>
    <property type="match status" value="1"/>
</dbReference>
<dbReference type="GO" id="GO:0004335">
    <property type="term" value="F:galactokinase activity"/>
    <property type="evidence" value="ECO:0007669"/>
    <property type="project" value="UniProtKB-EC"/>
</dbReference>
<proteinExistence type="inferred from homology"/>
<comment type="caution">
    <text evidence="9">The sequence shown here is derived from an EMBL/GenBank/DDBJ whole genome shotgun (WGS) entry which is preliminary data.</text>
</comment>
<dbReference type="STRING" id="10195.A0A3M7QKN4"/>
<keyword evidence="5" id="KW-0067">ATP-binding</keyword>
<dbReference type="InterPro" id="IPR006203">
    <property type="entry name" value="GHMP_knse_ATP-bd_CS"/>
</dbReference>
<dbReference type="InterPro" id="IPR006204">
    <property type="entry name" value="GHMP_kinase_N_dom"/>
</dbReference>
<evidence type="ECO:0000313" key="10">
    <source>
        <dbReference type="Proteomes" id="UP000276133"/>
    </source>
</evidence>
<dbReference type="InterPro" id="IPR013750">
    <property type="entry name" value="GHMP_kinase_C_dom"/>
</dbReference>
<dbReference type="InterPro" id="IPR014721">
    <property type="entry name" value="Ribsml_uS5_D2-typ_fold_subgr"/>
</dbReference>
<dbReference type="FunFam" id="3.30.70.3170:FF:000001">
    <property type="entry name" value="galactokinase isoform X1"/>
    <property type="match status" value="1"/>
</dbReference>
<dbReference type="Pfam" id="PF00288">
    <property type="entry name" value="GHMP_kinases_N"/>
    <property type="match status" value="1"/>
</dbReference>
<dbReference type="NCBIfam" id="TIGR00131">
    <property type="entry name" value="gal_kin"/>
    <property type="match status" value="1"/>
</dbReference>
<evidence type="ECO:0000256" key="4">
    <source>
        <dbReference type="ARBA" id="ARBA00022777"/>
    </source>
</evidence>
<evidence type="ECO:0000256" key="3">
    <source>
        <dbReference type="ARBA" id="ARBA00022741"/>
    </source>
</evidence>
<organism evidence="9 10">
    <name type="scientific">Brachionus plicatilis</name>
    <name type="common">Marine rotifer</name>
    <name type="synonym">Brachionus muelleri</name>
    <dbReference type="NCBI Taxonomy" id="10195"/>
    <lineage>
        <taxon>Eukaryota</taxon>
        <taxon>Metazoa</taxon>
        <taxon>Spiralia</taxon>
        <taxon>Gnathifera</taxon>
        <taxon>Rotifera</taxon>
        <taxon>Eurotatoria</taxon>
        <taxon>Monogononta</taxon>
        <taxon>Pseudotrocha</taxon>
        <taxon>Ploima</taxon>
        <taxon>Brachionidae</taxon>
        <taxon>Brachionus</taxon>
    </lineage>
</organism>
<evidence type="ECO:0000259" key="6">
    <source>
        <dbReference type="Pfam" id="PF00288"/>
    </source>
</evidence>
<dbReference type="PROSITE" id="PS00627">
    <property type="entry name" value="GHMP_KINASES_ATP"/>
    <property type="match status" value="1"/>
</dbReference>
<dbReference type="AlphaFoldDB" id="A0A3M7QKN4"/>
<dbReference type="PROSITE" id="PS00106">
    <property type="entry name" value="GALACTOKINASE"/>
    <property type="match status" value="1"/>
</dbReference>
<dbReference type="PRINTS" id="PR00959">
    <property type="entry name" value="MEVGALKINASE"/>
</dbReference>
<comment type="similarity">
    <text evidence="1">Belongs to the GHMP kinase family. GalK subfamily.</text>
</comment>
<feature type="domain" description="GHMP kinase N-terminal" evidence="6">
    <location>
        <begin position="121"/>
        <end position="199"/>
    </location>
</feature>
<evidence type="ECO:0000256" key="1">
    <source>
        <dbReference type="ARBA" id="ARBA00006566"/>
    </source>
</evidence>
<dbReference type="Gene3D" id="1.20.1440.340">
    <property type="match status" value="1"/>
</dbReference>
<dbReference type="InterPro" id="IPR036554">
    <property type="entry name" value="GHMP_kinase_C_sf"/>
</dbReference>
<accession>A0A3M7QKN4</accession>
<dbReference type="InterPro" id="IPR006206">
    <property type="entry name" value="Mevalonate/galactokinase"/>
</dbReference>
<reference evidence="9 10" key="1">
    <citation type="journal article" date="2018" name="Sci. Rep.">
        <title>Genomic signatures of local adaptation to the degree of environmental predictability in rotifers.</title>
        <authorList>
            <person name="Franch-Gras L."/>
            <person name="Hahn C."/>
            <person name="Garcia-Roger E.M."/>
            <person name="Carmona M.J."/>
            <person name="Serra M."/>
            <person name="Gomez A."/>
        </authorList>
    </citation>
    <scope>NUCLEOTIDE SEQUENCE [LARGE SCALE GENOMIC DNA]</scope>
    <source>
        <strain evidence="9">HYR1</strain>
    </source>
</reference>
<dbReference type="InterPro" id="IPR000705">
    <property type="entry name" value="Galactokinase"/>
</dbReference>
<evidence type="ECO:0000313" key="9">
    <source>
        <dbReference type="EMBL" id="RNA11853.1"/>
    </source>
</evidence>
<evidence type="ECO:0000259" key="8">
    <source>
        <dbReference type="Pfam" id="PF10509"/>
    </source>
</evidence>
<feature type="domain" description="Galactokinase N-terminal" evidence="8">
    <location>
        <begin position="26"/>
        <end position="74"/>
    </location>
</feature>
<evidence type="ECO:0000259" key="7">
    <source>
        <dbReference type="Pfam" id="PF08544"/>
    </source>
</evidence>
<dbReference type="SUPFAM" id="SSF54211">
    <property type="entry name" value="Ribosomal protein S5 domain 2-like"/>
    <property type="match status" value="1"/>
</dbReference>
<keyword evidence="2 9" id="KW-0808">Transferase</keyword>
<keyword evidence="4 9" id="KW-0418">Kinase</keyword>
<dbReference type="PANTHER" id="PTHR10457:SF7">
    <property type="entry name" value="GALACTOKINASE-RELATED"/>
    <property type="match status" value="1"/>
</dbReference>
<dbReference type="PRINTS" id="PR00473">
    <property type="entry name" value="GALCTOKINASE"/>
</dbReference>
<dbReference type="Gene3D" id="3.30.70.3170">
    <property type="match status" value="1"/>
</dbReference>
<dbReference type="Gene3D" id="3.30.230.10">
    <property type="match status" value="1"/>
</dbReference>
<evidence type="ECO:0000256" key="2">
    <source>
        <dbReference type="ARBA" id="ARBA00022679"/>
    </source>
</evidence>
<dbReference type="InterPro" id="IPR019741">
    <property type="entry name" value="Galactokinase_CS"/>
</dbReference>
<dbReference type="GO" id="GO:0006012">
    <property type="term" value="P:galactose metabolic process"/>
    <property type="evidence" value="ECO:0007669"/>
    <property type="project" value="InterPro"/>
</dbReference>
<sequence>MDDHIVLQKISDLPQNLIAKYDLLSEKFEKNFDQKPEFFARAPGRVNIIGEHIDYCGYSVLPMAIEHDIIIAASLNNNYDLIVTNYEEKYNNFKSKTNQIEINKDKPNWFDYFLSGHKGILDKFNLEYSKGLNICVWGCVPKSAGLSSSSALVVCSALTTLYANKLELSKSDLAETCAMAERYVGTQGGGMDQAISCLGQTGSAKLIDFNPLRVHNINLPEGSQFVITNSCVEANKAATNQFNTRVAECRIATQILAKSQGLNWRKIKKPIDLQKSLNSSLSELIELIDLVLHKEPYSMDEVCRILETTQQELILNSLTQNTSNLKEFQLYARLMHVFSEAKRVYDFRDACLLESSAAFEAMGQLMNQSHESCRALYDCSCEELDELTQICRESGAYGSRLTGAGWGGCAVSLIPKDKIDSFFKSVKERYYDKNDRLKALFSESVFSTKPSSGINIIIL</sequence>
<keyword evidence="10" id="KW-1185">Reference proteome</keyword>
<keyword evidence="3" id="KW-0547">Nucleotide-binding</keyword>
<protein>
    <submittedName>
        <fullName evidence="9">N-acetylgalactosamine kinase</fullName>
        <ecNumber evidence="9">2.7.1.6</ecNumber>
    </submittedName>
</protein>
<dbReference type="Pfam" id="PF10509">
    <property type="entry name" value="GalKase_gal_bdg"/>
    <property type="match status" value="1"/>
</dbReference>
<dbReference type="EC" id="2.7.1.6" evidence="9"/>
<dbReference type="GO" id="GO:0005524">
    <property type="term" value="F:ATP binding"/>
    <property type="evidence" value="ECO:0007669"/>
    <property type="project" value="UniProtKB-KW"/>
</dbReference>
<dbReference type="GO" id="GO:0005829">
    <property type="term" value="C:cytosol"/>
    <property type="evidence" value="ECO:0007669"/>
    <property type="project" value="TreeGrafter"/>
</dbReference>